<organism evidence="3">
    <name type="scientific">Arthroderma gypseum (strain ATCC MYA-4604 / CBS 118893)</name>
    <name type="common">Microsporum gypseum</name>
    <dbReference type="NCBI Taxonomy" id="535722"/>
    <lineage>
        <taxon>Eukaryota</taxon>
        <taxon>Fungi</taxon>
        <taxon>Dikarya</taxon>
        <taxon>Ascomycota</taxon>
        <taxon>Pezizomycotina</taxon>
        <taxon>Eurotiomycetes</taxon>
        <taxon>Eurotiomycetidae</taxon>
        <taxon>Onygenales</taxon>
        <taxon>Arthrodermataceae</taxon>
        <taxon>Nannizzia</taxon>
    </lineage>
</organism>
<dbReference type="EMBL" id="DS989822">
    <property type="protein sequence ID" value="EFQ98804.1"/>
    <property type="molecule type" value="Genomic_DNA"/>
</dbReference>
<dbReference type="GeneID" id="10033091"/>
<dbReference type="AlphaFoldDB" id="E5R3K5"/>
<sequence length="388" mass="42849">MLSYDNIKALAIFFAPIIIPKAIALFRSVRSHFTNRPPLQPLPTLASRALNILFFSTALFLAFSLTPGSNILSSTSSGTNDIFKLTDSRFNTPTELLFTRLRRLGGRFEVESEHDSTLKKLFVSPTARGVYLQLGSEPLIACPFCSLDSSITYLLYYLPFNTLVPHLFHFLVIGIATSSSIVGTKIATWRKKFLLGSVVLLVIELCVILRATSPLFSLSKSSASGQRNKWTEIYAQHPDAPASLHVQLSTLRPLAFTIFDAICAALIYLSATNRLFYTLPTPTEQLLSASTATMLAAMSKLQTLSVTRSVIARDPELSAKYDAYHCAANKDDDDWVWQQEDVVNAVAKVMNDRALQACSRKSGNGNEVIDTNEYVDKLTDGLEYPVSS</sequence>
<feature type="transmembrane region" description="Helical" evidence="1">
    <location>
        <begin position="6"/>
        <end position="24"/>
    </location>
</feature>
<evidence type="ECO:0000313" key="2">
    <source>
        <dbReference type="EMBL" id="EFQ98804.1"/>
    </source>
</evidence>
<reference evidence="3" key="1">
    <citation type="journal article" date="2012" name="MBio">
        <title>Comparative genome analysis of Trichophyton rubrum and related dermatophytes reveals candidate genes involved in infection.</title>
        <authorList>
            <person name="Martinez D.A."/>
            <person name="Oliver B.G."/>
            <person name="Graeser Y."/>
            <person name="Goldberg J.M."/>
            <person name="Li W."/>
            <person name="Martinez-Rossi N.M."/>
            <person name="Monod M."/>
            <person name="Shelest E."/>
            <person name="Barton R.C."/>
            <person name="Birch E."/>
            <person name="Brakhage A.A."/>
            <person name="Chen Z."/>
            <person name="Gurr S.J."/>
            <person name="Heiman D."/>
            <person name="Heitman J."/>
            <person name="Kosti I."/>
            <person name="Rossi A."/>
            <person name="Saif S."/>
            <person name="Samalova M."/>
            <person name="Saunders C.W."/>
            <person name="Shea T."/>
            <person name="Summerbell R.C."/>
            <person name="Xu J."/>
            <person name="Young S."/>
            <person name="Zeng Q."/>
            <person name="Birren B.W."/>
            <person name="Cuomo C.A."/>
            <person name="White T.C."/>
        </authorList>
    </citation>
    <scope>NUCLEOTIDE SEQUENCE [LARGE SCALE GENOMIC DNA]</scope>
    <source>
        <strain evidence="3">ATCC MYA-4604 / CBS 118893</strain>
    </source>
</reference>
<dbReference type="PANTHER" id="PTHR39470:SF1">
    <property type="entry name" value="CHORISMATE SYNTHASE PROTEIN"/>
    <property type="match status" value="1"/>
</dbReference>
<dbReference type="Proteomes" id="UP000002669">
    <property type="component" value="Unassembled WGS sequence"/>
</dbReference>
<gene>
    <name evidence="2" type="ORF">MGYG_01820</name>
</gene>
<keyword evidence="1" id="KW-0812">Transmembrane</keyword>
<keyword evidence="1" id="KW-0472">Membrane</keyword>
<dbReference type="PANTHER" id="PTHR39470">
    <property type="entry name" value="CHROMOSOME 10, WHOLE GENOME SHOTGUN SEQUENCE"/>
    <property type="match status" value="1"/>
</dbReference>
<evidence type="ECO:0000313" key="3">
    <source>
        <dbReference type="Proteomes" id="UP000002669"/>
    </source>
</evidence>
<dbReference type="RefSeq" id="XP_003177756.1">
    <property type="nucleotide sequence ID" value="XM_003177708.1"/>
</dbReference>
<protein>
    <submittedName>
        <fullName evidence="2">Uncharacterized protein</fullName>
    </submittedName>
</protein>
<dbReference type="OrthoDB" id="4218123at2759"/>
<feature type="transmembrane region" description="Helical" evidence="1">
    <location>
        <begin position="254"/>
        <end position="271"/>
    </location>
</feature>
<keyword evidence="3" id="KW-1185">Reference proteome</keyword>
<feature type="transmembrane region" description="Helical" evidence="1">
    <location>
        <begin position="45"/>
        <end position="65"/>
    </location>
</feature>
<feature type="transmembrane region" description="Helical" evidence="1">
    <location>
        <begin position="193"/>
        <end position="212"/>
    </location>
</feature>
<keyword evidence="1" id="KW-1133">Transmembrane helix</keyword>
<dbReference type="InParanoid" id="E5R3K5"/>
<dbReference type="OMA" id="YFYYALP"/>
<evidence type="ECO:0000256" key="1">
    <source>
        <dbReference type="SAM" id="Phobius"/>
    </source>
</evidence>
<name>E5R3K5_ARTGP</name>
<dbReference type="eggNOG" id="KOG4253">
    <property type="taxonomic scope" value="Eukaryota"/>
</dbReference>
<dbReference type="VEuPathDB" id="FungiDB:MGYG_01820"/>
<dbReference type="STRING" id="535722.E5R3K5"/>
<dbReference type="HOGENOM" id="CLU_044758_0_0_1"/>
<proteinExistence type="predicted"/>
<accession>E5R3K5</accession>